<dbReference type="UniPathway" id="UPA00143"/>
<feature type="chain" id="PRO_5003395198" description="E3 ubiquitin-protein ligase" evidence="2">
    <location>
        <begin position="19"/>
        <end position="602"/>
    </location>
</feature>
<protein>
    <recommendedName>
        <fullName evidence="1">E3 ubiquitin-protein ligase</fullName>
        <ecNumber evidence="1">2.3.2.27</ecNumber>
    </recommendedName>
</protein>
<comment type="similarity">
    <text evidence="1">Belongs to the E3 ubiquitin-protein ligase UBR1-like family.</text>
</comment>
<comment type="pathway">
    <text evidence="1">Protein modification; protein ubiquitination.</text>
</comment>
<sequence>SVTAVLLLRLMEAECCMCYDTTSEPLLLLGSVSTSDSLDRLEFNDLEQEGPLQHKARAHLYLCGHAVHTRCANKALGPLAHVLSQGGAFLHPLHSILAPTEINCPICLMLCNVLCPFPTMDCIEKQGHPVISSSGHSMPTGPIDESSLFQIVHRSMQDAPVMEKWKATRIQDPHRRICWALSSAKSGGISESAIPTERSDAVPEEPVCTLFGVLQCIRTLMCASLECVKVGDSVRYNDLLAMFCLMVSLKPRALEENKKQLCAALVEEGDGFCLLLVKTLLQSRDVTMFVAEYTTALLCSDSCAQLITTVMESESDLPHNGLLIALWRELGCLTFLKAIMTDTVEYDDLMQVGDGQVNFFPLTSGALTDLASLRRAVTVMLLYLLNVPRDNGSQNERSKITLSSIVRSVVEKGGGTDKCLQWDLPICPQDARALVQCKRHHVAYEGVLEWRHFILSRVFRLPNSHTQLLLDVKANAPCSVCDEMVVCRWMCCLCGKFLCGASQLGHSEFELHVAACSSAIGIYFCPYKNCFLVQFTRNRRFAYLPGLYSDQYGQRKPSKSAGCSLTLCNDASLKWLSVWIRSLWAVEYKVVTQIRRTSPGQT</sequence>
<feature type="signal peptide" evidence="2">
    <location>
        <begin position="1"/>
        <end position="18"/>
    </location>
</feature>
<dbReference type="GO" id="GO:0005737">
    <property type="term" value="C:cytoplasm"/>
    <property type="evidence" value="ECO:0007669"/>
    <property type="project" value="TreeGrafter"/>
</dbReference>
<evidence type="ECO:0000313" key="5">
    <source>
        <dbReference type="Proteomes" id="UP000009027"/>
    </source>
</evidence>
<name>F9WMI2_TRYVY</name>
<keyword evidence="1" id="KW-0479">Metal-binding</keyword>
<accession>F9WMI2</accession>
<dbReference type="EMBL" id="CAEX01001751">
    <property type="protein sequence ID" value="CCD18739.1"/>
    <property type="molecule type" value="Genomic_DNA"/>
</dbReference>
<dbReference type="PANTHER" id="PTHR21497:SF24">
    <property type="entry name" value="E3 UBIQUITIN-PROTEIN LIGASE UBR1"/>
    <property type="match status" value="1"/>
</dbReference>
<dbReference type="GO" id="GO:0016567">
    <property type="term" value="P:protein ubiquitination"/>
    <property type="evidence" value="ECO:0007669"/>
    <property type="project" value="UniProtKB-UniRule"/>
</dbReference>
<keyword evidence="5" id="KW-1185">Reference proteome</keyword>
<organism evidence="4 5">
    <name type="scientific">Trypanosoma vivax (strain Y486)</name>
    <dbReference type="NCBI Taxonomy" id="1055687"/>
    <lineage>
        <taxon>Eukaryota</taxon>
        <taxon>Discoba</taxon>
        <taxon>Euglenozoa</taxon>
        <taxon>Kinetoplastea</taxon>
        <taxon>Metakinetoplastina</taxon>
        <taxon>Trypanosomatida</taxon>
        <taxon>Trypanosomatidae</taxon>
        <taxon>Trypanosoma</taxon>
        <taxon>Duttonella</taxon>
    </lineage>
</organism>
<dbReference type="GO" id="GO:0061630">
    <property type="term" value="F:ubiquitin protein ligase activity"/>
    <property type="evidence" value="ECO:0007669"/>
    <property type="project" value="UniProtKB-UniRule"/>
</dbReference>
<proteinExistence type="inferred from homology"/>
<dbReference type="PANTHER" id="PTHR21497">
    <property type="entry name" value="UBIQUITIN LIGASE E3 ALPHA-RELATED"/>
    <property type="match status" value="1"/>
</dbReference>
<reference evidence="4 5" key="1">
    <citation type="journal article" date="2012" name="Proc. Natl. Acad. Sci. U.S.A.">
        <title>Antigenic diversity is generated by distinct evolutionary mechanisms in African trypanosome species.</title>
        <authorList>
            <person name="Jackson A.P."/>
            <person name="Berry A."/>
            <person name="Aslett M."/>
            <person name="Allison H.C."/>
            <person name="Burton P."/>
            <person name="Vavrova-Anderson J."/>
            <person name="Brown R."/>
            <person name="Browne H."/>
            <person name="Corton N."/>
            <person name="Hauser H."/>
            <person name="Gamble J."/>
            <person name="Gilderthorp R."/>
            <person name="Marcello L."/>
            <person name="McQuillan J."/>
            <person name="Otto T.D."/>
            <person name="Quail M.A."/>
            <person name="Sanders M.J."/>
            <person name="van Tonder A."/>
            <person name="Ginger M.L."/>
            <person name="Field M.C."/>
            <person name="Barry J.D."/>
            <person name="Hertz-Fowler C."/>
            <person name="Berriman M."/>
        </authorList>
    </citation>
    <scope>NUCLEOTIDE SEQUENCE</scope>
    <source>
        <strain evidence="4 5">Y486</strain>
    </source>
</reference>
<keyword evidence="1" id="KW-0833">Ubl conjugation pathway</keyword>
<feature type="non-terminal residue" evidence="4">
    <location>
        <position position="1"/>
    </location>
</feature>
<keyword evidence="1" id="KW-0808">Transferase</keyword>
<evidence type="ECO:0000256" key="2">
    <source>
        <dbReference type="SAM" id="SignalP"/>
    </source>
</evidence>
<dbReference type="GO" id="GO:0016874">
    <property type="term" value="F:ligase activity"/>
    <property type="evidence" value="ECO:0007669"/>
    <property type="project" value="UniProtKB-KW"/>
</dbReference>
<dbReference type="VEuPathDB" id="TriTrypDB:TvY486_0014470"/>
<dbReference type="AlphaFoldDB" id="F9WMI2"/>
<evidence type="ECO:0000259" key="3">
    <source>
        <dbReference type="Pfam" id="PF18995"/>
    </source>
</evidence>
<evidence type="ECO:0000313" key="4">
    <source>
        <dbReference type="EMBL" id="CCD18739.1"/>
    </source>
</evidence>
<dbReference type="InterPro" id="IPR039164">
    <property type="entry name" value="UBR1-like"/>
</dbReference>
<dbReference type="GO" id="GO:0071596">
    <property type="term" value="P:ubiquitin-dependent protein catabolic process via the N-end rule pathway"/>
    <property type="evidence" value="ECO:0007669"/>
    <property type="project" value="UniProtKB-UniRule"/>
</dbReference>
<gene>
    <name evidence="4" type="ORF">TvY486_0014470</name>
</gene>
<keyword evidence="4" id="KW-0436">Ligase</keyword>
<keyword evidence="2" id="KW-0732">Signal</keyword>
<feature type="domain" description="E3 ubiquitin-protein ligase UBR-like C-terminal" evidence="3">
    <location>
        <begin position="451"/>
        <end position="570"/>
    </location>
</feature>
<dbReference type="EC" id="2.3.2.27" evidence="1"/>
<dbReference type="GO" id="GO:0008270">
    <property type="term" value="F:zinc ion binding"/>
    <property type="evidence" value="ECO:0007669"/>
    <property type="project" value="UniProtKB-UniRule"/>
</dbReference>
<dbReference type="Pfam" id="PF18995">
    <property type="entry name" value="PRT6_C"/>
    <property type="match status" value="1"/>
</dbReference>
<keyword evidence="1" id="KW-0863">Zinc-finger</keyword>
<dbReference type="InterPro" id="IPR044046">
    <property type="entry name" value="E3_ligase_UBR-like_C"/>
</dbReference>
<comment type="catalytic activity">
    <reaction evidence="1">
        <text>S-ubiquitinyl-[E2 ubiquitin-conjugating enzyme]-L-cysteine + [acceptor protein]-L-lysine = [E2 ubiquitin-conjugating enzyme]-L-cysteine + N(6)-ubiquitinyl-[acceptor protein]-L-lysine.</text>
        <dbReference type="EC" id="2.3.2.27"/>
    </reaction>
</comment>
<evidence type="ECO:0000256" key="1">
    <source>
        <dbReference type="RuleBase" id="RU366018"/>
    </source>
</evidence>
<dbReference type="Proteomes" id="UP000009027">
    <property type="component" value="Unassembled WGS sequence"/>
</dbReference>
<keyword evidence="1" id="KW-0862">Zinc</keyword>
<dbReference type="GO" id="GO:0000151">
    <property type="term" value="C:ubiquitin ligase complex"/>
    <property type="evidence" value="ECO:0007669"/>
    <property type="project" value="TreeGrafter"/>
</dbReference>
<comment type="function">
    <text evidence="1">Ubiquitin ligase protein which is a component of the N-end rule pathway. Recognizes and binds to proteins bearing specific N-terminal residues that are destabilizing according to the N-end rule, leading to their ubiquitination and subsequent degradation.</text>
</comment>